<dbReference type="RefSeq" id="XP_018279636.1">
    <property type="nucleotide sequence ID" value="XM_018422911.1"/>
</dbReference>
<evidence type="ECO:0000256" key="3">
    <source>
        <dbReference type="ARBA" id="ARBA00023163"/>
    </source>
</evidence>
<feature type="compositionally biased region" description="Low complexity" evidence="5">
    <location>
        <begin position="492"/>
        <end position="507"/>
    </location>
</feature>
<dbReference type="EMBL" id="KQ087198">
    <property type="protein sequence ID" value="KLT43145.1"/>
    <property type="molecule type" value="Genomic_DNA"/>
</dbReference>
<evidence type="ECO:0000313" key="7">
    <source>
        <dbReference type="EMBL" id="KLT43145.1"/>
    </source>
</evidence>
<keyword evidence="3" id="KW-0804">Transcription</keyword>
<organism evidence="7 8">
    <name type="scientific">Cutaneotrichosporon oleaginosum</name>
    <dbReference type="NCBI Taxonomy" id="879819"/>
    <lineage>
        <taxon>Eukaryota</taxon>
        <taxon>Fungi</taxon>
        <taxon>Dikarya</taxon>
        <taxon>Basidiomycota</taxon>
        <taxon>Agaricomycotina</taxon>
        <taxon>Tremellomycetes</taxon>
        <taxon>Trichosporonales</taxon>
        <taxon>Trichosporonaceae</taxon>
        <taxon>Cutaneotrichosporon</taxon>
    </lineage>
</organism>
<dbReference type="Proteomes" id="UP000053611">
    <property type="component" value="Unassembled WGS sequence"/>
</dbReference>
<dbReference type="AlphaFoldDB" id="A0A0J0XPU9"/>
<dbReference type="GeneID" id="28983514"/>
<proteinExistence type="predicted"/>
<keyword evidence="2" id="KW-0805">Transcription regulation</keyword>
<accession>A0A0J0XPU9</accession>
<gene>
    <name evidence="7" type="ORF">CC85DRAFT_284900</name>
</gene>
<dbReference type="CDD" id="cd00076">
    <property type="entry name" value="HFD_SF"/>
    <property type="match status" value="1"/>
</dbReference>
<evidence type="ECO:0000259" key="6">
    <source>
        <dbReference type="SMART" id="SM00576"/>
    </source>
</evidence>
<keyword evidence="8" id="KW-1185">Reference proteome</keyword>
<name>A0A0J0XPU9_9TREE</name>
<sequence length="545" mass="58628">MAASPDAVLHLAALHTLAHAGFASTSRAASLTLSAFLARYLRLVAAECTERAALAGRSKVAAIDVVGTLEDLGVGGIGELQEWTVSLDKEVSFVGTKMDELESYLRDGLLINEGIEAHFVPVETDDESDVDDEEDAFQEDKVMDIDVQVKTEEREEEGANWELRTRYRPNSPDMSWLPPLPTDNMVVGASGLGTVAAPMDSAPAPQSVADRYRRPIAFASSTLAENHEWVDPPRTTPHAELPHAPTSFPALISTYEAVKGEPSLALRQTDGRRQAADLLRLLVGNPEVFTPKDTLSIPLPPPHISPIVPSHSESLPPKLLPVNPHQNGIISSLIQQIRSPYLPPSLRERLTALRPPQAQQNDSGPILFGPAVRGADESALAKARGKATGEEPELYFRATWDSGPRGTERWSKGSLPSGKKVVRHVEGEKFPRESAGAKALRIKINEKAPGIVDARESSPGAASSPKVMLRLGAPKPPDRGPSRLSPRPSLDAGPSSSSGPIVPSAAAFFRPPSDPARDRTKSKSRSASPSKRLNPPVKQEPMMVD</sequence>
<feature type="domain" description="Bromodomain associated" evidence="6">
    <location>
        <begin position="2"/>
        <end position="79"/>
    </location>
</feature>
<comment type="subcellular location">
    <subcellularLocation>
        <location evidence="1">Nucleus</location>
    </subcellularLocation>
</comment>
<protein>
    <recommendedName>
        <fullName evidence="6">Bromodomain associated domain-containing protein</fullName>
    </recommendedName>
</protein>
<keyword evidence="4" id="KW-0539">Nucleus</keyword>
<reference evidence="7 8" key="1">
    <citation type="submission" date="2015-03" db="EMBL/GenBank/DDBJ databases">
        <title>Genomics and transcriptomics of the oil-accumulating basidiomycete yeast T. oleaginosus allow insights into substrate utilization and the diverse evolutionary trajectories of mating systems in fungi.</title>
        <authorList>
            <consortium name="DOE Joint Genome Institute"/>
            <person name="Kourist R."/>
            <person name="Kracht O."/>
            <person name="Bracharz F."/>
            <person name="Lipzen A."/>
            <person name="Nolan M."/>
            <person name="Ohm R."/>
            <person name="Grigoriev I."/>
            <person name="Sun S."/>
            <person name="Heitman J."/>
            <person name="Bruck T."/>
            <person name="Nowrousian M."/>
        </authorList>
    </citation>
    <scope>NUCLEOTIDE SEQUENCE [LARGE SCALE GENOMIC DNA]</scope>
    <source>
        <strain evidence="7 8">IBC0246</strain>
    </source>
</reference>
<evidence type="ECO:0000256" key="4">
    <source>
        <dbReference type="ARBA" id="ARBA00023242"/>
    </source>
</evidence>
<dbReference type="InterPro" id="IPR006565">
    <property type="entry name" value="BTP"/>
</dbReference>
<feature type="region of interest" description="Disordered" evidence="5">
    <location>
        <begin position="451"/>
        <end position="545"/>
    </location>
</feature>
<dbReference type="SMART" id="SM00576">
    <property type="entry name" value="BTP"/>
    <property type="match status" value="1"/>
</dbReference>
<dbReference type="Gene3D" id="1.10.20.10">
    <property type="entry name" value="Histone, subunit A"/>
    <property type="match status" value="1"/>
</dbReference>
<dbReference type="InterPro" id="IPR009072">
    <property type="entry name" value="Histone-fold"/>
</dbReference>
<dbReference type="STRING" id="879819.A0A0J0XPU9"/>
<evidence type="ECO:0000256" key="1">
    <source>
        <dbReference type="ARBA" id="ARBA00004123"/>
    </source>
</evidence>
<dbReference type="GO" id="GO:0005634">
    <property type="term" value="C:nucleus"/>
    <property type="evidence" value="ECO:0007669"/>
    <property type="project" value="UniProtKB-SubCell"/>
</dbReference>
<dbReference type="OrthoDB" id="436852at2759"/>
<evidence type="ECO:0000256" key="2">
    <source>
        <dbReference type="ARBA" id="ARBA00023015"/>
    </source>
</evidence>
<evidence type="ECO:0000313" key="8">
    <source>
        <dbReference type="Proteomes" id="UP000053611"/>
    </source>
</evidence>
<evidence type="ECO:0000256" key="5">
    <source>
        <dbReference type="SAM" id="MobiDB-lite"/>
    </source>
</evidence>
<dbReference type="Pfam" id="PF07524">
    <property type="entry name" value="Bromo_TP"/>
    <property type="match status" value="1"/>
</dbReference>
<dbReference type="GO" id="GO:0046982">
    <property type="term" value="F:protein heterodimerization activity"/>
    <property type="evidence" value="ECO:0007669"/>
    <property type="project" value="InterPro"/>
</dbReference>